<sequence>MFWFKLLLGALFIRIVSSKELASNEICFYAVYRAYKPIKFAGTPGKEQWVMYCRNRLKVGSIYASAKVYCQPEDILPGVAILEKTCQRRISQPLLPMSDFAANLTDENIAKMKVIENGEIPPEKKVDTPVLISKIFFDLSLKTVVVNNAEVKHRHHYGFAMYGIWGTVLVLGMTNNFCKWAFFRQSRTKRSDLEGSYDLKLKTPHRVCRPFLYLSDWIQTHLTIPSTFGSYHLRTLYGCDMPTRIEAIVIFSYWLIIAVLCCVNYELFAGNLNIPKTSAQLCRYIAGRTGVISFANLPLAWMFAGRNNIFLWATGWSFRMFNIFHRQAALAATLLAIAHSITFTIFFFLIEKWFCMGVVGTVAMSFLVIFSCLWLRRKTYELFLLIHIALSTVTIIIIVF</sequence>
<evidence type="ECO:0000256" key="5">
    <source>
        <dbReference type="ARBA" id="ARBA00023065"/>
    </source>
</evidence>
<evidence type="ECO:0000259" key="9">
    <source>
        <dbReference type="Pfam" id="PF01794"/>
    </source>
</evidence>
<protein>
    <submittedName>
        <fullName evidence="10">Ferric-chelate reductase</fullName>
    </submittedName>
</protein>
<dbReference type="Pfam" id="PF01794">
    <property type="entry name" value="Ferric_reduct"/>
    <property type="match status" value="1"/>
</dbReference>
<evidence type="ECO:0000256" key="4">
    <source>
        <dbReference type="ARBA" id="ARBA00022989"/>
    </source>
</evidence>
<dbReference type="InterPro" id="IPR013130">
    <property type="entry name" value="Fe3_Rdtase_TM_dom"/>
</dbReference>
<evidence type="ECO:0000256" key="7">
    <source>
        <dbReference type="SAM" id="Phobius"/>
    </source>
</evidence>
<gene>
    <name evidence="10" type="ORF">TESG_05746</name>
</gene>
<feature type="transmembrane region" description="Helical" evidence="7">
    <location>
        <begin position="382"/>
        <end position="399"/>
    </location>
</feature>
<dbReference type="GO" id="GO:0006879">
    <property type="term" value="P:intracellular iron ion homeostasis"/>
    <property type="evidence" value="ECO:0007669"/>
    <property type="project" value="TreeGrafter"/>
</dbReference>
<dbReference type="GO" id="GO:0015677">
    <property type="term" value="P:copper ion import"/>
    <property type="evidence" value="ECO:0007669"/>
    <property type="project" value="TreeGrafter"/>
</dbReference>
<evidence type="ECO:0000313" key="11">
    <source>
        <dbReference type="Proteomes" id="UP000009172"/>
    </source>
</evidence>
<dbReference type="GO" id="GO:0000293">
    <property type="term" value="F:ferric-chelate reductase activity"/>
    <property type="evidence" value="ECO:0007669"/>
    <property type="project" value="TreeGrafter"/>
</dbReference>
<feature type="transmembrane region" description="Helical" evidence="7">
    <location>
        <begin position="247"/>
        <end position="268"/>
    </location>
</feature>
<reference evidence="11" key="1">
    <citation type="journal article" date="2012" name="MBio">
        <title>Comparative genome analysis of Trichophyton rubrum and related dermatophytes reveals candidate genes involved in infection.</title>
        <authorList>
            <person name="Martinez D.A."/>
            <person name="Oliver B.G."/>
            <person name="Graeser Y."/>
            <person name="Goldberg J.M."/>
            <person name="Li W."/>
            <person name="Martinez-Rossi N.M."/>
            <person name="Monod M."/>
            <person name="Shelest E."/>
            <person name="Barton R.C."/>
            <person name="Birch E."/>
            <person name="Brakhage A.A."/>
            <person name="Chen Z."/>
            <person name="Gurr S.J."/>
            <person name="Heiman D."/>
            <person name="Heitman J."/>
            <person name="Kosti I."/>
            <person name="Rossi A."/>
            <person name="Saif S."/>
            <person name="Samalova M."/>
            <person name="Saunders C.W."/>
            <person name="Shea T."/>
            <person name="Summerbell R.C."/>
            <person name="Xu J."/>
            <person name="Young S."/>
            <person name="Zeng Q."/>
            <person name="Birren B.W."/>
            <person name="Cuomo C.A."/>
            <person name="White T.C."/>
        </authorList>
    </citation>
    <scope>NUCLEOTIDE SEQUENCE [LARGE SCALE GENOMIC DNA]</scope>
    <source>
        <strain evidence="11">CBS 112818</strain>
    </source>
</reference>
<keyword evidence="8" id="KW-0732">Signal</keyword>
<keyword evidence="5" id="KW-0406">Ion transport</keyword>
<dbReference type="OrthoDB" id="167398at2759"/>
<dbReference type="Proteomes" id="UP000009172">
    <property type="component" value="Unassembled WGS sequence"/>
</dbReference>
<evidence type="ECO:0000256" key="8">
    <source>
        <dbReference type="SAM" id="SignalP"/>
    </source>
</evidence>
<keyword evidence="3 7" id="KW-0812">Transmembrane</keyword>
<comment type="subcellular location">
    <subcellularLocation>
        <location evidence="1">Membrane</location>
        <topology evidence="1">Multi-pass membrane protein</topology>
    </subcellularLocation>
</comment>
<feature type="transmembrane region" description="Helical" evidence="7">
    <location>
        <begin position="356"/>
        <end position="375"/>
    </location>
</feature>
<dbReference type="InterPro" id="IPR051410">
    <property type="entry name" value="Ferric/Cupric_Reductase"/>
</dbReference>
<evidence type="ECO:0000256" key="6">
    <source>
        <dbReference type="ARBA" id="ARBA00023136"/>
    </source>
</evidence>
<evidence type="ECO:0000313" key="10">
    <source>
        <dbReference type="EMBL" id="EGD98367.1"/>
    </source>
</evidence>
<keyword evidence="6 7" id="KW-0472">Membrane</keyword>
<keyword evidence="11" id="KW-1185">Reference proteome</keyword>
<dbReference type="AlphaFoldDB" id="F2S468"/>
<keyword evidence="2" id="KW-0813">Transport</keyword>
<name>F2S468_TRIT1</name>
<evidence type="ECO:0000256" key="1">
    <source>
        <dbReference type="ARBA" id="ARBA00004141"/>
    </source>
</evidence>
<dbReference type="GO" id="GO:0006826">
    <property type="term" value="P:iron ion transport"/>
    <property type="evidence" value="ECO:0007669"/>
    <property type="project" value="TreeGrafter"/>
</dbReference>
<feature type="domain" description="Ferric oxidoreductase" evidence="9">
    <location>
        <begin position="289"/>
        <end position="397"/>
    </location>
</feature>
<keyword evidence="4 7" id="KW-1133">Transmembrane helix</keyword>
<feature type="non-terminal residue" evidence="10">
    <location>
        <position position="400"/>
    </location>
</feature>
<dbReference type="HOGENOM" id="CLU_689960_0_0_1"/>
<evidence type="ECO:0000256" key="3">
    <source>
        <dbReference type="ARBA" id="ARBA00022692"/>
    </source>
</evidence>
<feature type="chain" id="PRO_5003289424" evidence="8">
    <location>
        <begin position="19"/>
        <end position="400"/>
    </location>
</feature>
<organism evidence="10 11">
    <name type="scientific">Trichophyton tonsurans (strain CBS 112818)</name>
    <name type="common">Scalp ringworm fungus</name>
    <dbReference type="NCBI Taxonomy" id="647933"/>
    <lineage>
        <taxon>Eukaryota</taxon>
        <taxon>Fungi</taxon>
        <taxon>Dikarya</taxon>
        <taxon>Ascomycota</taxon>
        <taxon>Pezizomycotina</taxon>
        <taxon>Eurotiomycetes</taxon>
        <taxon>Eurotiomycetidae</taxon>
        <taxon>Onygenales</taxon>
        <taxon>Arthrodermataceae</taxon>
        <taxon>Trichophyton</taxon>
    </lineage>
</organism>
<dbReference type="PANTHER" id="PTHR32361:SF9">
    <property type="entry name" value="FERRIC REDUCTASE TRANSMEMBRANE COMPONENT 3-RELATED"/>
    <property type="match status" value="1"/>
</dbReference>
<dbReference type="EMBL" id="GG698510">
    <property type="protein sequence ID" value="EGD98367.1"/>
    <property type="molecule type" value="Genomic_DNA"/>
</dbReference>
<dbReference type="GO" id="GO:0005886">
    <property type="term" value="C:plasma membrane"/>
    <property type="evidence" value="ECO:0007669"/>
    <property type="project" value="TreeGrafter"/>
</dbReference>
<dbReference type="PANTHER" id="PTHR32361">
    <property type="entry name" value="FERRIC/CUPRIC REDUCTASE TRANSMEMBRANE COMPONENT"/>
    <property type="match status" value="1"/>
</dbReference>
<proteinExistence type="predicted"/>
<feature type="signal peptide" evidence="8">
    <location>
        <begin position="1"/>
        <end position="18"/>
    </location>
</feature>
<feature type="transmembrane region" description="Helical" evidence="7">
    <location>
        <begin position="159"/>
        <end position="182"/>
    </location>
</feature>
<feature type="transmembrane region" description="Helical" evidence="7">
    <location>
        <begin position="330"/>
        <end position="350"/>
    </location>
</feature>
<accession>F2S468</accession>
<evidence type="ECO:0000256" key="2">
    <source>
        <dbReference type="ARBA" id="ARBA00022448"/>
    </source>
</evidence>